<dbReference type="EMBL" id="HACG01037419">
    <property type="protein sequence ID" value="CEK84284.1"/>
    <property type="molecule type" value="Transcribed_RNA"/>
</dbReference>
<evidence type="ECO:0000313" key="1">
    <source>
        <dbReference type="EMBL" id="CEK84284.1"/>
    </source>
</evidence>
<protein>
    <submittedName>
        <fullName evidence="1">Uncharacterized protein</fullName>
    </submittedName>
</protein>
<sequence>KFFFQKDMSYFKINSAQIEFTHREIERVREDKHGKLRAWELDFQDDSIFQYSLL</sequence>
<accession>A0A0B7ATD0</accession>
<name>A0A0B7ATD0_9EUPU</name>
<proteinExistence type="predicted"/>
<dbReference type="AlphaFoldDB" id="A0A0B7ATD0"/>
<gene>
    <name evidence="1" type="primary">ORF141834</name>
</gene>
<organism evidence="1">
    <name type="scientific">Arion vulgaris</name>
    <dbReference type="NCBI Taxonomy" id="1028688"/>
    <lineage>
        <taxon>Eukaryota</taxon>
        <taxon>Metazoa</taxon>
        <taxon>Spiralia</taxon>
        <taxon>Lophotrochozoa</taxon>
        <taxon>Mollusca</taxon>
        <taxon>Gastropoda</taxon>
        <taxon>Heterobranchia</taxon>
        <taxon>Euthyneura</taxon>
        <taxon>Panpulmonata</taxon>
        <taxon>Eupulmonata</taxon>
        <taxon>Stylommatophora</taxon>
        <taxon>Helicina</taxon>
        <taxon>Arionoidea</taxon>
        <taxon>Arionidae</taxon>
        <taxon>Arion</taxon>
    </lineage>
</organism>
<feature type="non-terminal residue" evidence="1">
    <location>
        <position position="1"/>
    </location>
</feature>
<reference evidence="1" key="1">
    <citation type="submission" date="2014-12" db="EMBL/GenBank/DDBJ databases">
        <title>Insight into the proteome of Arion vulgaris.</title>
        <authorList>
            <person name="Aradska J."/>
            <person name="Bulat T."/>
            <person name="Smidak R."/>
            <person name="Sarate P."/>
            <person name="Gangsoo J."/>
            <person name="Sialana F."/>
            <person name="Bilban M."/>
            <person name="Lubec G."/>
        </authorList>
    </citation>
    <scope>NUCLEOTIDE SEQUENCE</scope>
    <source>
        <tissue evidence="1">Skin</tissue>
    </source>
</reference>